<sequence>MAEMLDVVDRTEIDLKTSGYISAMAIVFEVTSIKKEPVSAKMEVGIEVGSCGPGIVTWVVITAAPLPSEPLSHSNCSPIPKPTLFVSALVQPLARANKDKERKREARHLSKGPAFKSCRYPGQTLLVPNNPMEHHPTRQEVPTIWGN</sequence>
<evidence type="ECO:0000256" key="1">
    <source>
        <dbReference type="SAM" id="MobiDB-lite"/>
    </source>
</evidence>
<accession>A0AA40E3P8</accession>
<dbReference type="EMBL" id="JAUKTV010000011">
    <property type="protein sequence ID" value="KAK0723892.1"/>
    <property type="molecule type" value="Genomic_DNA"/>
</dbReference>
<organism evidence="2 3">
    <name type="scientific">Apiosordaria backusii</name>
    <dbReference type="NCBI Taxonomy" id="314023"/>
    <lineage>
        <taxon>Eukaryota</taxon>
        <taxon>Fungi</taxon>
        <taxon>Dikarya</taxon>
        <taxon>Ascomycota</taxon>
        <taxon>Pezizomycotina</taxon>
        <taxon>Sordariomycetes</taxon>
        <taxon>Sordariomycetidae</taxon>
        <taxon>Sordariales</taxon>
        <taxon>Lasiosphaeriaceae</taxon>
        <taxon>Apiosordaria</taxon>
    </lineage>
</organism>
<name>A0AA40E3P8_9PEZI</name>
<evidence type="ECO:0000313" key="2">
    <source>
        <dbReference type="EMBL" id="KAK0723892.1"/>
    </source>
</evidence>
<feature type="region of interest" description="Disordered" evidence="1">
    <location>
        <begin position="126"/>
        <end position="147"/>
    </location>
</feature>
<evidence type="ECO:0000313" key="3">
    <source>
        <dbReference type="Proteomes" id="UP001172159"/>
    </source>
</evidence>
<reference evidence="2" key="1">
    <citation type="submission" date="2023-06" db="EMBL/GenBank/DDBJ databases">
        <title>Genome-scale phylogeny and comparative genomics of the fungal order Sordariales.</title>
        <authorList>
            <consortium name="Lawrence Berkeley National Laboratory"/>
            <person name="Hensen N."/>
            <person name="Bonometti L."/>
            <person name="Westerberg I."/>
            <person name="Brannstrom I.O."/>
            <person name="Guillou S."/>
            <person name="Cros-Aarteil S."/>
            <person name="Calhoun S."/>
            <person name="Haridas S."/>
            <person name="Kuo A."/>
            <person name="Mondo S."/>
            <person name="Pangilinan J."/>
            <person name="Riley R."/>
            <person name="Labutti K."/>
            <person name="Andreopoulos B."/>
            <person name="Lipzen A."/>
            <person name="Chen C."/>
            <person name="Yanf M."/>
            <person name="Daum C."/>
            <person name="Ng V."/>
            <person name="Clum A."/>
            <person name="Steindorff A."/>
            <person name="Ohm R."/>
            <person name="Martin F."/>
            <person name="Silar P."/>
            <person name="Natvig D."/>
            <person name="Lalanne C."/>
            <person name="Gautier V."/>
            <person name="Ament-Velasquez S.L."/>
            <person name="Kruys A."/>
            <person name="Hutchinson M.I."/>
            <person name="Powell A.J."/>
            <person name="Barry K."/>
            <person name="Miller A.N."/>
            <person name="Grigoriev I.V."/>
            <person name="Debuchy R."/>
            <person name="Gladieux P."/>
            <person name="Thoren M.H."/>
            <person name="Johannesson H."/>
        </authorList>
    </citation>
    <scope>NUCLEOTIDE SEQUENCE</scope>
    <source>
        <strain evidence="2">CBS 540.89</strain>
    </source>
</reference>
<keyword evidence="3" id="KW-1185">Reference proteome</keyword>
<comment type="caution">
    <text evidence="2">The sequence shown here is derived from an EMBL/GenBank/DDBJ whole genome shotgun (WGS) entry which is preliminary data.</text>
</comment>
<gene>
    <name evidence="2" type="ORF">B0T21DRAFT_45713</name>
</gene>
<dbReference type="Proteomes" id="UP001172159">
    <property type="component" value="Unassembled WGS sequence"/>
</dbReference>
<proteinExistence type="predicted"/>
<protein>
    <submittedName>
        <fullName evidence="2">Uncharacterized protein</fullName>
    </submittedName>
</protein>
<dbReference type="AlphaFoldDB" id="A0AA40E3P8"/>